<evidence type="ECO:0008006" key="4">
    <source>
        <dbReference type="Google" id="ProtNLM"/>
    </source>
</evidence>
<dbReference type="InterPro" id="IPR043775">
    <property type="entry name" value="DUF5717_N"/>
</dbReference>
<evidence type="ECO:0000259" key="1">
    <source>
        <dbReference type="Pfam" id="PF18983"/>
    </source>
</evidence>
<name>A0A6N2SKD6_BLAHA</name>
<dbReference type="Pfam" id="PF18984">
    <property type="entry name" value="DUF5717_N"/>
    <property type="match status" value="1"/>
</dbReference>
<dbReference type="RefSeq" id="WP_421732183.1">
    <property type="nucleotide sequence ID" value="NZ_CACRSY010000008.1"/>
</dbReference>
<evidence type="ECO:0000259" key="2">
    <source>
        <dbReference type="Pfam" id="PF18984"/>
    </source>
</evidence>
<evidence type="ECO:0000313" key="3">
    <source>
        <dbReference type="EMBL" id="VYS93907.1"/>
    </source>
</evidence>
<gene>
    <name evidence="3" type="ORF">BHLFYP23_02160</name>
</gene>
<accession>A0A6N2SKD6</accession>
<protein>
    <recommendedName>
        <fullName evidence="4">DUF5717 domain-containing protein</fullName>
    </recommendedName>
</protein>
<dbReference type="Pfam" id="PF18983">
    <property type="entry name" value="DUF5717"/>
    <property type="match status" value="1"/>
</dbReference>
<reference evidence="3" key="1">
    <citation type="submission" date="2019-11" db="EMBL/GenBank/DDBJ databases">
        <authorList>
            <person name="Feng L."/>
        </authorList>
    </citation>
    <scope>NUCLEOTIDE SEQUENCE</scope>
    <source>
        <strain evidence="3">BhanseniiLFYP23</strain>
    </source>
</reference>
<dbReference type="EMBL" id="CACRSY010000008">
    <property type="protein sequence ID" value="VYS93907.1"/>
    <property type="molecule type" value="Genomic_DNA"/>
</dbReference>
<dbReference type="InterPro" id="IPR043774">
    <property type="entry name" value="DUF5717_C"/>
</dbReference>
<organism evidence="3">
    <name type="scientific">Blautia hansenii</name>
    <name type="common">Ruminococcus hansenii</name>
    <dbReference type="NCBI Taxonomy" id="1322"/>
    <lineage>
        <taxon>Bacteria</taxon>
        <taxon>Bacillati</taxon>
        <taxon>Bacillota</taxon>
        <taxon>Clostridia</taxon>
        <taxon>Lachnospirales</taxon>
        <taxon>Lachnospiraceae</taxon>
        <taxon>Blautia</taxon>
    </lineage>
</organism>
<feature type="domain" description="DUF5717" evidence="2">
    <location>
        <begin position="1"/>
        <end position="868"/>
    </location>
</feature>
<dbReference type="AlphaFoldDB" id="A0A6N2SKD6"/>
<proteinExistence type="predicted"/>
<sequence length="1179" mass="138727">MKTRMDQLINGRFEYDVPGLILSTEKIVLKIMPEEKLRGELEFAAEDRRKIKGMAYSTHRRFLLGKEKFAGEKIILPYGIDAKGLKSEDKIEGEIVLSTSIGEYRVPFSIEVRKTQVRTSQGTVGTLEEFVALAKEDFREAYQLFVEKSFPQLLKGREELLPYYEAMVKMPAPYQNLEEFLIKAGLKEPVSLSLEKEKLELYEVQSSLKDTLRIRRSGWGFLRAEITVSGDFLEVEKQVIHDGHFIGSVYDLEYIIRKECLGKGKNFGRISIKTVYETITYEIMVSKSNRIQVDVTAYEKRKKLEAAKALLELQLGKVTASEWCENTKALLDELKENGYYSTECQLFEAYMWVLSGREDEARRLLDSLENNQRVKDEEILEGAFLYLDEISHRSTQLKEKTAVRLHQLYQRRVDSCLLLYMIFEMDEEVLRTQSRKMFFLEEQYRTGSRSPFLYLMACKLGAEDGSVFRKMNHFTVQVYRFAQKYGMLTEEMAFRAVDLAGQLKRFSKPVYEILTYIYEKYPSALVIKGICQFVMKGEPRKLEYFKWYDLAVRAELKITGLYEYYIETMSRNYQKVLPKVIRLYFGYNNTLSDQRRAFIYSNIIRNKETDKETYQAYKQNMEAFACDKIKEGRMNEDFAVVYQEFCVNSEDENVRAALAKVLFTYRLYCDDPKICKVIVRHTAMKEEQVYLCTDRTAYISLYTQDAAILFEDSSKRRYAGTVDYNLHKLLDIEELSGKLAKDGQRYAGMLLHTCGELKHENPITEENISSFEAVLKQDIFEEDYRQEIRKRLLLYYESQMDNRNLRESLKEMDFKAFAKVNKSLLVTILVKQDMFVGAYDLICEYGYEDVDMSVLLRMCSRMILNLEFEYEEELLLLAGYIVKSGIYDEILLKYMASHFEGPVREMTELWKRVRGFSLDCYALEERILRYSMFTRIYSEQGLEVLKDYIQQGGNEHVVLAYLTFESYGYFVGGKETGEILFDALESLVNKETESDIICRLALLKHDTKQKEWDTKKKQRAQKILEECRRERLKFEFFQNMPRELLQACQMEDKMFVECKAGPGAKVTLYYQVEREHVISEEKTEPLKERYQGIYNKEFILFYGEKLLYRFVIERNGQTWEIPQQILQVEATEAYGHSKYQLLNRMLKLLEEGKTEELSKLEQSYLKQERQVAQLFELLD</sequence>
<feature type="domain" description="DUF5717" evidence="1">
    <location>
        <begin position="871"/>
        <end position="1175"/>
    </location>
</feature>